<name>A0ABR9N3G5_9MICO</name>
<dbReference type="Proteomes" id="UP000625527">
    <property type="component" value="Unassembled WGS sequence"/>
</dbReference>
<feature type="domain" description="SnoaL-like" evidence="1">
    <location>
        <begin position="10"/>
        <end position="104"/>
    </location>
</feature>
<dbReference type="InterPro" id="IPR032710">
    <property type="entry name" value="NTF2-like_dom_sf"/>
</dbReference>
<gene>
    <name evidence="2" type="ORF">IHE71_21075</name>
</gene>
<keyword evidence="3" id="KW-1185">Reference proteome</keyword>
<dbReference type="Gene3D" id="3.10.450.50">
    <property type="match status" value="1"/>
</dbReference>
<dbReference type="EMBL" id="JADAQT010000108">
    <property type="protein sequence ID" value="MBE1878189.1"/>
    <property type="molecule type" value="Genomic_DNA"/>
</dbReference>
<dbReference type="RefSeq" id="WP_192864737.1">
    <property type="nucleotide sequence ID" value="NZ_JADAQT010000108.1"/>
</dbReference>
<dbReference type="InterPro" id="IPR037401">
    <property type="entry name" value="SnoaL-like"/>
</dbReference>
<evidence type="ECO:0000259" key="1">
    <source>
        <dbReference type="Pfam" id="PF12680"/>
    </source>
</evidence>
<sequence>MTAHEYRRTVEALWSAAEARDWTTYAGFFDDDVVVDMPPTRERVVGRDAWVRFNSEYPDEWHAEVRRVVADDDGAVSWVEVHVGEGSETGISFFTFDDAGKVAAIRDFWPVAYDPPAGREHLVERY</sequence>
<evidence type="ECO:0000313" key="2">
    <source>
        <dbReference type="EMBL" id="MBE1878189.1"/>
    </source>
</evidence>
<protein>
    <submittedName>
        <fullName evidence="2">Nuclear transport factor 2 family protein</fullName>
    </submittedName>
</protein>
<accession>A0ABR9N3G5</accession>
<comment type="caution">
    <text evidence="2">The sequence shown here is derived from an EMBL/GenBank/DDBJ whole genome shotgun (WGS) entry which is preliminary data.</text>
</comment>
<dbReference type="SUPFAM" id="SSF54427">
    <property type="entry name" value="NTF2-like"/>
    <property type="match status" value="1"/>
</dbReference>
<reference evidence="2 3" key="1">
    <citation type="submission" date="2020-10" db="EMBL/GenBank/DDBJ databases">
        <title>Myceligenerans pegani sp. nov., an endophytic actinomycete isolated from Peganum harmala L. in Xinjiang, China.</title>
        <authorList>
            <person name="Xin L."/>
        </authorList>
    </citation>
    <scope>NUCLEOTIDE SEQUENCE [LARGE SCALE GENOMIC DNA]</scope>
    <source>
        <strain evidence="2 3">TRM65318</strain>
    </source>
</reference>
<dbReference type="Pfam" id="PF12680">
    <property type="entry name" value="SnoaL_2"/>
    <property type="match status" value="1"/>
</dbReference>
<evidence type="ECO:0000313" key="3">
    <source>
        <dbReference type="Proteomes" id="UP000625527"/>
    </source>
</evidence>
<organism evidence="2 3">
    <name type="scientific">Myceligenerans pegani</name>
    <dbReference type="NCBI Taxonomy" id="2776917"/>
    <lineage>
        <taxon>Bacteria</taxon>
        <taxon>Bacillati</taxon>
        <taxon>Actinomycetota</taxon>
        <taxon>Actinomycetes</taxon>
        <taxon>Micrococcales</taxon>
        <taxon>Promicromonosporaceae</taxon>
        <taxon>Myceligenerans</taxon>
    </lineage>
</organism>
<proteinExistence type="predicted"/>